<protein>
    <recommendedName>
        <fullName evidence="4">YceI family protein</fullName>
    </recommendedName>
</protein>
<dbReference type="InterPro" id="IPR036761">
    <property type="entry name" value="TTHA0802/YceI-like_sf"/>
</dbReference>
<reference evidence="2" key="1">
    <citation type="submission" date="2020-04" db="EMBL/GenBank/DDBJ databases">
        <authorList>
            <person name="Zhang T."/>
        </authorList>
    </citation>
    <scope>NUCLEOTIDE SEQUENCE</scope>
    <source>
        <strain evidence="2">HKST-UBA80</strain>
    </source>
</reference>
<evidence type="ECO:0008006" key="4">
    <source>
        <dbReference type="Google" id="ProtNLM"/>
    </source>
</evidence>
<evidence type="ECO:0000313" key="2">
    <source>
        <dbReference type="EMBL" id="MCA9302126.1"/>
    </source>
</evidence>
<proteinExistence type="predicted"/>
<gene>
    <name evidence="2" type="ORF">KDA10_02020</name>
</gene>
<dbReference type="Gene3D" id="2.40.128.110">
    <property type="entry name" value="Lipid/polyisoprenoid-binding, YceI-like"/>
    <property type="match status" value="1"/>
</dbReference>
<keyword evidence="1" id="KW-0472">Membrane</keyword>
<dbReference type="SUPFAM" id="SSF101874">
    <property type="entry name" value="YceI-like"/>
    <property type="match status" value="1"/>
</dbReference>
<sequence>MKNNKPTIIVLSLVILLSLVFVVYSLTNKEKHKATKDDRYDPNVMKQINIPATSELGYNKNNALPDDAVLYLISDATAGYRANKMFLNKPGEQIEGSAELTDVLIWVTSDDRMLYANASLSIDMLKSPSAQRDSDILKIFKDSSVLISVNGFQLPEDYESGQFSFSIPVMLEINSVKKEVIFDVNAVTNDSTFDVSGEATVLMSDFGVEAPSLLNVFNVDDSIILKFQIQGMPESSIDIEDPVSGL</sequence>
<keyword evidence="1" id="KW-0812">Transmembrane</keyword>
<dbReference type="EMBL" id="JAGQNY010000006">
    <property type="protein sequence ID" value="MCA9302126.1"/>
    <property type="molecule type" value="Genomic_DNA"/>
</dbReference>
<keyword evidence="1" id="KW-1133">Transmembrane helix</keyword>
<evidence type="ECO:0000313" key="3">
    <source>
        <dbReference type="Proteomes" id="UP000714817"/>
    </source>
</evidence>
<feature type="transmembrane region" description="Helical" evidence="1">
    <location>
        <begin position="6"/>
        <end position="26"/>
    </location>
</feature>
<evidence type="ECO:0000256" key="1">
    <source>
        <dbReference type="SAM" id="Phobius"/>
    </source>
</evidence>
<dbReference type="Proteomes" id="UP000714817">
    <property type="component" value="Unassembled WGS sequence"/>
</dbReference>
<dbReference type="AlphaFoldDB" id="A0A955E0Y8"/>
<organism evidence="2 3">
    <name type="scientific">candidate division WWE3 bacterium</name>
    <dbReference type="NCBI Taxonomy" id="2053526"/>
    <lineage>
        <taxon>Bacteria</taxon>
        <taxon>Katanobacteria</taxon>
    </lineage>
</organism>
<reference evidence="2" key="2">
    <citation type="journal article" date="2021" name="Microbiome">
        <title>Successional dynamics and alternative stable states in a saline activated sludge microbial community over 9 years.</title>
        <authorList>
            <person name="Wang Y."/>
            <person name="Ye J."/>
            <person name="Ju F."/>
            <person name="Liu L."/>
            <person name="Boyd J.A."/>
            <person name="Deng Y."/>
            <person name="Parks D.H."/>
            <person name="Jiang X."/>
            <person name="Yin X."/>
            <person name="Woodcroft B.J."/>
            <person name="Tyson G.W."/>
            <person name="Hugenholtz P."/>
            <person name="Polz M.F."/>
            <person name="Zhang T."/>
        </authorList>
    </citation>
    <scope>NUCLEOTIDE SEQUENCE</scope>
    <source>
        <strain evidence="2">HKST-UBA80</strain>
    </source>
</reference>
<name>A0A955E0Y8_UNCKA</name>
<accession>A0A955E0Y8</accession>
<comment type="caution">
    <text evidence="2">The sequence shown here is derived from an EMBL/GenBank/DDBJ whole genome shotgun (WGS) entry which is preliminary data.</text>
</comment>